<feature type="coiled-coil region" evidence="1">
    <location>
        <begin position="87"/>
        <end position="177"/>
    </location>
</feature>
<name>A0ABD1NHY5_9FABA</name>
<organism evidence="3 4">
    <name type="scientific">Flemingia macrophylla</name>
    <dbReference type="NCBI Taxonomy" id="520843"/>
    <lineage>
        <taxon>Eukaryota</taxon>
        <taxon>Viridiplantae</taxon>
        <taxon>Streptophyta</taxon>
        <taxon>Embryophyta</taxon>
        <taxon>Tracheophyta</taxon>
        <taxon>Spermatophyta</taxon>
        <taxon>Magnoliopsida</taxon>
        <taxon>eudicotyledons</taxon>
        <taxon>Gunneridae</taxon>
        <taxon>Pentapetalae</taxon>
        <taxon>rosids</taxon>
        <taxon>fabids</taxon>
        <taxon>Fabales</taxon>
        <taxon>Fabaceae</taxon>
        <taxon>Papilionoideae</taxon>
        <taxon>50 kb inversion clade</taxon>
        <taxon>NPAAA clade</taxon>
        <taxon>indigoferoid/millettioid clade</taxon>
        <taxon>Phaseoleae</taxon>
        <taxon>Flemingia</taxon>
    </lineage>
</organism>
<keyword evidence="1" id="KW-0175">Coiled coil</keyword>
<feature type="region of interest" description="Disordered" evidence="2">
    <location>
        <begin position="244"/>
        <end position="271"/>
    </location>
</feature>
<dbReference type="PANTHER" id="PTHR35117:SF1">
    <property type="entry name" value="MYOSIN-M HEAVY PROTEIN"/>
    <property type="match status" value="1"/>
</dbReference>
<comment type="caution">
    <text evidence="3">The sequence shown here is derived from an EMBL/GenBank/DDBJ whole genome shotgun (WGS) entry which is preliminary data.</text>
</comment>
<dbReference type="Proteomes" id="UP001603857">
    <property type="component" value="Unassembled WGS sequence"/>
</dbReference>
<proteinExistence type="predicted"/>
<feature type="compositionally biased region" description="Polar residues" evidence="2">
    <location>
        <begin position="288"/>
        <end position="303"/>
    </location>
</feature>
<gene>
    <name evidence="3" type="ORF">Fmac_001742</name>
</gene>
<sequence>MNPRNPRSKMSSNQVAVIVHRYLALNHFSGSSSHFLKEAGSLIDGAVKNKEVPPLHFSVPSSVVNLGEMLDEYMCFKEQKMLVDQEWATLEQEKNNFRMVMQNLQNEKALLGQEWGALVQEKNNCHMVMQNLQNERVLLDQKLAALMQEKHNFHMVMQNLQKEKVLLDQELASLMQEKNNFHMVMQNLQNVVNAYSTSFKRPPPLMSTNLVPPPSIMTTSGVSIVASTSQNASAPMFAPDNRKRKDMETVQDPTTAKKCRGRPPGSKNRVPNITAAPMKHCSHINTTVSPTKITPVDTTSNVDANRRSHTSQVETDPIVTRSEHVKSQSEIFESEFDQEVDTSGINYSDSDMGIDFSVLDYIFQLLSGCLNFGMRGYGNMYERLWEYGDLVREEVKLEDLELRDWERKSLT</sequence>
<evidence type="ECO:0000256" key="2">
    <source>
        <dbReference type="SAM" id="MobiDB-lite"/>
    </source>
</evidence>
<dbReference type="PANTHER" id="PTHR35117">
    <property type="entry name" value="MYOSIN-M HEAVY PROTEIN"/>
    <property type="match status" value="1"/>
</dbReference>
<reference evidence="3 4" key="1">
    <citation type="submission" date="2024-08" db="EMBL/GenBank/DDBJ databases">
        <title>Insights into the chromosomal genome structure of Flemingia macrophylla.</title>
        <authorList>
            <person name="Ding Y."/>
            <person name="Zhao Y."/>
            <person name="Bi W."/>
            <person name="Wu M."/>
            <person name="Zhao G."/>
            <person name="Gong Y."/>
            <person name="Li W."/>
            <person name="Zhang P."/>
        </authorList>
    </citation>
    <scope>NUCLEOTIDE SEQUENCE [LARGE SCALE GENOMIC DNA]</scope>
    <source>
        <strain evidence="3">DYQJB</strain>
        <tissue evidence="3">Leaf</tissue>
    </source>
</reference>
<dbReference type="AlphaFoldDB" id="A0ABD1NHY5"/>
<feature type="region of interest" description="Disordered" evidence="2">
    <location>
        <begin position="288"/>
        <end position="316"/>
    </location>
</feature>
<accession>A0ABD1NHY5</accession>
<evidence type="ECO:0000313" key="4">
    <source>
        <dbReference type="Proteomes" id="UP001603857"/>
    </source>
</evidence>
<protein>
    <recommendedName>
        <fullName evidence="5">LisH domain-containing protein</fullName>
    </recommendedName>
</protein>
<dbReference type="EMBL" id="JBGMDY010000001">
    <property type="protein sequence ID" value="KAL2347742.1"/>
    <property type="molecule type" value="Genomic_DNA"/>
</dbReference>
<evidence type="ECO:0000313" key="3">
    <source>
        <dbReference type="EMBL" id="KAL2347742.1"/>
    </source>
</evidence>
<keyword evidence="4" id="KW-1185">Reference proteome</keyword>
<evidence type="ECO:0008006" key="5">
    <source>
        <dbReference type="Google" id="ProtNLM"/>
    </source>
</evidence>
<evidence type="ECO:0000256" key="1">
    <source>
        <dbReference type="SAM" id="Coils"/>
    </source>
</evidence>